<protein>
    <recommendedName>
        <fullName evidence="4">AAA+ ATPase domain-containing protein</fullName>
    </recommendedName>
</protein>
<evidence type="ECO:0000256" key="1">
    <source>
        <dbReference type="ARBA" id="ARBA00010378"/>
    </source>
</evidence>
<dbReference type="InterPro" id="IPR003959">
    <property type="entry name" value="ATPase_AAA_core"/>
</dbReference>
<feature type="domain" description="AAA+ ATPase" evidence="4">
    <location>
        <begin position="245"/>
        <end position="381"/>
    </location>
</feature>
<evidence type="ECO:0000256" key="2">
    <source>
        <dbReference type="ARBA" id="ARBA00022741"/>
    </source>
</evidence>
<dbReference type="EMBL" id="CAKLPY010000007">
    <property type="protein sequence ID" value="CAH0997864.1"/>
    <property type="molecule type" value="Genomic_DNA"/>
</dbReference>
<evidence type="ECO:0000259" key="4">
    <source>
        <dbReference type="SMART" id="SM00382"/>
    </source>
</evidence>
<dbReference type="Proteomes" id="UP000837932">
    <property type="component" value="Unassembled WGS sequence"/>
</dbReference>
<dbReference type="Gene3D" id="3.40.50.300">
    <property type="entry name" value="P-loop containing nucleotide triphosphate hydrolases"/>
    <property type="match status" value="1"/>
</dbReference>
<dbReference type="InterPro" id="IPR027417">
    <property type="entry name" value="P-loop_NTPase"/>
</dbReference>
<gene>
    <name evidence="5" type="ORF">EMA8858_03998</name>
</gene>
<evidence type="ECO:0000313" key="6">
    <source>
        <dbReference type="Proteomes" id="UP000837932"/>
    </source>
</evidence>
<dbReference type="CDD" id="cd00009">
    <property type="entry name" value="AAA"/>
    <property type="match status" value="1"/>
</dbReference>
<sequence>MPTYNQLKRQIDLNPFAELMLRNELKALPSIIQENEYIDASVHGYWNTRHVLLLATTQRILLIDSDNYGDVEVIEFPYDDTVTVRCPTADSIVFGTAERKIKIDNTLEEYIAVFYETVQNRLTGKKPKSNKKREIYDNLQEQNYSEQTDNEPTSNPFHVFLRGLDGLSKMLTPTMNKQNIQEEKTSFISNIMPQLPEEEKTLDELLLELNALVGLQNVKDEVSSLVNVLKIEKIRKEQGISLPERSLHMVFHGNPGTGKTTIARLLAKIFKALGVLSKGQLYETDRSGLVAGYTGQTSLKVREVCQKSLGGILFIDEAYALNSDDTYGPEAVNTIVKFMEDNRDDFVVIVAGYEEKMTEFINSNPGLNSRFNKYIGFKDYTPEELLEIYLLQTQKVQLKVDEPAQKKVYKLFKKLYEDRDAAFGNGRLARNIFEKTYEKQANRLVKEGIEKADINQIKEEDIPVMEN</sequence>
<reference evidence="5" key="1">
    <citation type="submission" date="2021-12" db="EMBL/GenBank/DDBJ databases">
        <authorList>
            <person name="Rodrigo-Torres L."/>
            <person name="Arahal R. D."/>
            <person name="Lucena T."/>
        </authorList>
    </citation>
    <scope>NUCLEOTIDE SEQUENCE</scope>
    <source>
        <strain evidence="5">CECT 8858</strain>
    </source>
</reference>
<dbReference type="InterPro" id="IPR050773">
    <property type="entry name" value="CbxX/CfxQ_RuBisCO_ESX"/>
</dbReference>
<dbReference type="RefSeq" id="WP_238808671.1">
    <property type="nucleotide sequence ID" value="NZ_CAKLPY010000007.1"/>
</dbReference>
<keyword evidence="6" id="KW-1185">Reference proteome</keyword>
<dbReference type="SUPFAM" id="SSF52540">
    <property type="entry name" value="P-loop containing nucleoside triphosphate hydrolases"/>
    <property type="match status" value="1"/>
</dbReference>
<evidence type="ECO:0000256" key="3">
    <source>
        <dbReference type="ARBA" id="ARBA00022840"/>
    </source>
</evidence>
<dbReference type="Gene3D" id="1.10.8.60">
    <property type="match status" value="1"/>
</dbReference>
<dbReference type="PANTHER" id="PTHR43392">
    <property type="entry name" value="AAA-TYPE ATPASE FAMILY PROTEIN / ANKYRIN REPEAT FAMILY PROTEIN"/>
    <property type="match status" value="1"/>
</dbReference>
<evidence type="ECO:0000313" key="5">
    <source>
        <dbReference type="EMBL" id="CAH0997864.1"/>
    </source>
</evidence>
<comment type="similarity">
    <text evidence="1">Belongs to the CbxX/CfxQ family.</text>
</comment>
<dbReference type="PRINTS" id="PR00819">
    <property type="entry name" value="CBXCFQXSUPER"/>
</dbReference>
<organism evidence="5 6">
    <name type="scientific">Emticicia aquatica</name>
    <dbReference type="NCBI Taxonomy" id="1681835"/>
    <lineage>
        <taxon>Bacteria</taxon>
        <taxon>Pseudomonadati</taxon>
        <taxon>Bacteroidota</taxon>
        <taxon>Cytophagia</taxon>
        <taxon>Cytophagales</taxon>
        <taxon>Leadbetterellaceae</taxon>
        <taxon>Emticicia</taxon>
    </lineage>
</organism>
<proteinExistence type="inferred from homology"/>
<comment type="caution">
    <text evidence="5">The sequence shown here is derived from an EMBL/GenBank/DDBJ whole genome shotgun (WGS) entry which is preliminary data.</text>
</comment>
<dbReference type="Pfam" id="PF14470">
    <property type="entry name" value="bPH_3"/>
    <property type="match status" value="1"/>
</dbReference>
<dbReference type="InterPro" id="IPR039519">
    <property type="entry name" value="YokE-like_PH"/>
</dbReference>
<keyword evidence="3" id="KW-0067">ATP-binding</keyword>
<dbReference type="InterPro" id="IPR003593">
    <property type="entry name" value="AAA+_ATPase"/>
</dbReference>
<dbReference type="Pfam" id="PF17866">
    <property type="entry name" value="AAA_lid_6"/>
    <property type="match status" value="1"/>
</dbReference>
<keyword evidence="2" id="KW-0547">Nucleotide-binding</keyword>
<dbReference type="Pfam" id="PF00004">
    <property type="entry name" value="AAA"/>
    <property type="match status" value="1"/>
</dbReference>
<dbReference type="InterPro" id="IPR000641">
    <property type="entry name" value="CbxX/CfxQ"/>
</dbReference>
<dbReference type="SMART" id="SM00382">
    <property type="entry name" value="AAA"/>
    <property type="match status" value="1"/>
</dbReference>
<name>A0ABM9AUY6_9BACT</name>
<accession>A0ABM9AUY6</accession>
<dbReference type="PANTHER" id="PTHR43392:SF2">
    <property type="entry name" value="AAA-TYPE ATPASE FAMILY PROTEIN _ ANKYRIN REPEAT FAMILY PROTEIN"/>
    <property type="match status" value="1"/>
</dbReference>
<dbReference type="InterPro" id="IPR041627">
    <property type="entry name" value="AAA_lid_6"/>
</dbReference>